<evidence type="ECO:0000313" key="2">
    <source>
        <dbReference type="EMBL" id="MBW0485107.1"/>
    </source>
</evidence>
<dbReference type="AlphaFoldDB" id="A0A9Q3CK12"/>
<accession>A0A9Q3CK12</accession>
<keyword evidence="3" id="KW-1185">Reference proteome</keyword>
<dbReference type="Proteomes" id="UP000765509">
    <property type="component" value="Unassembled WGS sequence"/>
</dbReference>
<sequence length="129" mass="15117">MSQRETIQRSYGNHQRIESQQEAKTPGGKGSQDKGESSHERTTEPDREYYDSLRLTRSKPRRLLSGFTQFGKQRLSDQDSQFFTIPGNFQEKKRIKGKKKTSFNQRQKESNPMIQKILDLVKEVHKSQK</sequence>
<feature type="compositionally biased region" description="Polar residues" evidence="1">
    <location>
        <begin position="102"/>
        <end position="113"/>
    </location>
</feature>
<feature type="compositionally biased region" description="Polar residues" evidence="1">
    <location>
        <begin position="1"/>
        <end position="14"/>
    </location>
</feature>
<proteinExistence type="predicted"/>
<feature type="region of interest" description="Disordered" evidence="1">
    <location>
        <begin position="93"/>
        <end position="114"/>
    </location>
</feature>
<name>A0A9Q3CK12_9BASI</name>
<reference evidence="2" key="1">
    <citation type="submission" date="2021-03" db="EMBL/GenBank/DDBJ databases">
        <title>Draft genome sequence of rust myrtle Austropuccinia psidii MF-1, a brazilian biotype.</title>
        <authorList>
            <person name="Quecine M.C."/>
            <person name="Pachon D.M.R."/>
            <person name="Bonatelli M.L."/>
            <person name="Correr F.H."/>
            <person name="Franceschini L.M."/>
            <person name="Leite T.F."/>
            <person name="Margarido G.R.A."/>
            <person name="Almeida C.A."/>
            <person name="Ferrarezi J.A."/>
            <person name="Labate C.A."/>
        </authorList>
    </citation>
    <scope>NUCLEOTIDE SEQUENCE</scope>
    <source>
        <strain evidence="2">MF-1</strain>
    </source>
</reference>
<dbReference type="EMBL" id="AVOT02008010">
    <property type="protein sequence ID" value="MBW0485107.1"/>
    <property type="molecule type" value="Genomic_DNA"/>
</dbReference>
<protein>
    <submittedName>
        <fullName evidence="2">Uncharacterized protein</fullName>
    </submittedName>
</protein>
<evidence type="ECO:0000256" key="1">
    <source>
        <dbReference type="SAM" id="MobiDB-lite"/>
    </source>
</evidence>
<organism evidence="2 3">
    <name type="scientific">Austropuccinia psidii MF-1</name>
    <dbReference type="NCBI Taxonomy" id="1389203"/>
    <lineage>
        <taxon>Eukaryota</taxon>
        <taxon>Fungi</taxon>
        <taxon>Dikarya</taxon>
        <taxon>Basidiomycota</taxon>
        <taxon>Pucciniomycotina</taxon>
        <taxon>Pucciniomycetes</taxon>
        <taxon>Pucciniales</taxon>
        <taxon>Sphaerophragmiaceae</taxon>
        <taxon>Austropuccinia</taxon>
    </lineage>
</organism>
<comment type="caution">
    <text evidence="2">The sequence shown here is derived from an EMBL/GenBank/DDBJ whole genome shotgun (WGS) entry which is preliminary data.</text>
</comment>
<feature type="compositionally biased region" description="Basic and acidic residues" evidence="1">
    <location>
        <begin position="31"/>
        <end position="51"/>
    </location>
</feature>
<gene>
    <name evidence="2" type="ORF">O181_024822</name>
</gene>
<evidence type="ECO:0000313" key="3">
    <source>
        <dbReference type="Proteomes" id="UP000765509"/>
    </source>
</evidence>
<feature type="region of interest" description="Disordered" evidence="1">
    <location>
        <begin position="1"/>
        <end position="51"/>
    </location>
</feature>